<evidence type="ECO:0000313" key="1">
    <source>
        <dbReference type="EMBL" id="GHE89356.1"/>
    </source>
</evidence>
<keyword evidence="2" id="KW-1185">Reference proteome</keyword>
<accession>A0ABQ3IN70</accession>
<protein>
    <submittedName>
        <fullName evidence="1">Uncharacterized protein</fullName>
    </submittedName>
</protein>
<reference evidence="2" key="1">
    <citation type="journal article" date="2019" name="Int. J. Syst. Evol. Microbiol.">
        <title>The Global Catalogue of Microorganisms (GCM) 10K type strain sequencing project: providing services to taxonomists for standard genome sequencing and annotation.</title>
        <authorList>
            <consortium name="The Broad Institute Genomics Platform"/>
            <consortium name="The Broad Institute Genome Sequencing Center for Infectious Disease"/>
            <person name="Wu L."/>
            <person name="Ma J."/>
        </authorList>
    </citation>
    <scope>NUCLEOTIDE SEQUENCE [LARGE SCALE GENOMIC DNA]</scope>
    <source>
        <strain evidence="2">CGMCC 1.15922</strain>
    </source>
</reference>
<name>A0ABQ3IN70_9GAMM</name>
<comment type="caution">
    <text evidence="1">The sequence shown here is derived from an EMBL/GenBank/DDBJ whole genome shotgun (WGS) entry which is preliminary data.</text>
</comment>
<gene>
    <name evidence="1" type="ORF">GCM10011501_18600</name>
</gene>
<evidence type="ECO:0000313" key="2">
    <source>
        <dbReference type="Proteomes" id="UP000626370"/>
    </source>
</evidence>
<sequence length="71" mass="7910">MTKVITEAIASNSIGNELEPKKGLIKLTIKKPIATDTKRRLTIPRKLSRSLELYKPKANEDNCTTNAKIMA</sequence>
<dbReference type="EMBL" id="BNAH01000006">
    <property type="protein sequence ID" value="GHE89356.1"/>
    <property type="molecule type" value="Genomic_DNA"/>
</dbReference>
<organism evidence="1 2">
    <name type="scientific">Thalassotalea profundi</name>
    <dbReference type="NCBI Taxonomy" id="2036687"/>
    <lineage>
        <taxon>Bacteria</taxon>
        <taxon>Pseudomonadati</taxon>
        <taxon>Pseudomonadota</taxon>
        <taxon>Gammaproteobacteria</taxon>
        <taxon>Alteromonadales</taxon>
        <taxon>Colwelliaceae</taxon>
        <taxon>Thalassotalea</taxon>
    </lineage>
</organism>
<dbReference type="Proteomes" id="UP000626370">
    <property type="component" value="Unassembled WGS sequence"/>
</dbReference>
<proteinExistence type="predicted"/>